<organism evidence="1 2">
    <name type="scientific">Dyadobacter arcticus</name>
    <dbReference type="NCBI Taxonomy" id="1078754"/>
    <lineage>
        <taxon>Bacteria</taxon>
        <taxon>Pseudomonadati</taxon>
        <taxon>Bacteroidota</taxon>
        <taxon>Cytophagia</taxon>
        <taxon>Cytophagales</taxon>
        <taxon>Spirosomataceae</taxon>
        <taxon>Dyadobacter</taxon>
    </lineage>
</organism>
<proteinExistence type="predicted"/>
<protein>
    <submittedName>
        <fullName evidence="1">Uncharacterized protein</fullName>
    </submittedName>
</protein>
<evidence type="ECO:0000313" key="1">
    <source>
        <dbReference type="EMBL" id="NIJ52340.1"/>
    </source>
</evidence>
<dbReference type="EMBL" id="JAASQJ010000001">
    <property type="protein sequence ID" value="NIJ52340.1"/>
    <property type="molecule type" value="Genomic_DNA"/>
</dbReference>
<comment type="caution">
    <text evidence="1">The sequence shown here is derived from an EMBL/GenBank/DDBJ whole genome shotgun (WGS) entry which is preliminary data.</text>
</comment>
<reference evidence="1 2" key="1">
    <citation type="submission" date="2020-03" db="EMBL/GenBank/DDBJ databases">
        <title>Genomic Encyclopedia of Type Strains, Phase IV (KMG-IV): sequencing the most valuable type-strain genomes for metagenomic binning, comparative biology and taxonomic classification.</title>
        <authorList>
            <person name="Goeker M."/>
        </authorList>
    </citation>
    <scope>NUCLEOTIDE SEQUENCE [LARGE SCALE GENOMIC DNA]</scope>
    <source>
        <strain evidence="1 2">DSM 102865</strain>
    </source>
</reference>
<accession>A0ABX0ULK7</accession>
<gene>
    <name evidence="1" type="ORF">FHS68_001496</name>
</gene>
<keyword evidence="2" id="KW-1185">Reference proteome</keyword>
<dbReference type="Proteomes" id="UP001179181">
    <property type="component" value="Unassembled WGS sequence"/>
</dbReference>
<evidence type="ECO:0000313" key="2">
    <source>
        <dbReference type="Proteomes" id="UP001179181"/>
    </source>
</evidence>
<name>A0ABX0ULK7_9BACT</name>
<sequence length="133" mass="14105">MATRNYTRGNSANEISIAATIGTPGIAHTSVALHRGTGQKLIIAESGIDSGNIPKTAFGTAPDLENCKIIVVTAIDFSDIDPANWESARQNLFTRYGMSGGLSGAQVYNHDTDDVTVFLDGQLIIVTKVIILL</sequence>
<dbReference type="RefSeq" id="WP_167268569.1">
    <property type="nucleotide sequence ID" value="NZ_JAASQJ010000001.1"/>
</dbReference>